<dbReference type="InterPro" id="IPR013762">
    <property type="entry name" value="Integrase-like_cat_sf"/>
</dbReference>
<dbReference type="InterPro" id="IPR025269">
    <property type="entry name" value="SAM-like_dom"/>
</dbReference>
<dbReference type="Proteomes" id="UP000605990">
    <property type="component" value="Unassembled WGS sequence"/>
</dbReference>
<gene>
    <name evidence="5" type="ORF">H8R27_05505</name>
</gene>
<dbReference type="RefSeq" id="WP_166126376.1">
    <property type="nucleotide sequence ID" value="NZ_JAANOQ010000003.1"/>
</dbReference>
<evidence type="ECO:0000313" key="5">
    <source>
        <dbReference type="EMBL" id="MBC5834338.1"/>
    </source>
</evidence>
<name>A0ABR7IX95_9FLAO</name>
<dbReference type="Pfam" id="PF00589">
    <property type="entry name" value="Phage_integrase"/>
    <property type="match status" value="1"/>
</dbReference>
<dbReference type="InterPro" id="IPR050090">
    <property type="entry name" value="Tyrosine_recombinase_XerCD"/>
</dbReference>
<comment type="caution">
    <text evidence="5">The sequence shown here is derived from an EMBL/GenBank/DDBJ whole genome shotgun (WGS) entry which is preliminary data.</text>
</comment>
<comment type="similarity">
    <text evidence="1">Belongs to the 'phage' integrase family.</text>
</comment>
<proteinExistence type="inferred from homology"/>
<dbReference type="InterPro" id="IPR010998">
    <property type="entry name" value="Integrase_recombinase_N"/>
</dbReference>
<dbReference type="InterPro" id="IPR002104">
    <property type="entry name" value="Integrase_catalytic"/>
</dbReference>
<dbReference type="Gene3D" id="1.10.443.10">
    <property type="entry name" value="Intergrase catalytic core"/>
    <property type="match status" value="1"/>
</dbReference>
<dbReference type="Gene3D" id="1.10.150.130">
    <property type="match status" value="1"/>
</dbReference>
<evidence type="ECO:0000256" key="1">
    <source>
        <dbReference type="ARBA" id="ARBA00008857"/>
    </source>
</evidence>
<dbReference type="EMBL" id="JACRUN010000002">
    <property type="protein sequence ID" value="MBC5834338.1"/>
    <property type="molecule type" value="Genomic_DNA"/>
</dbReference>
<accession>A0ABR7IX95</accession>
<evidence type="ECO:0000256" key="2">
    <source>
        <dbReference type="ARBA" id="ARBA00023125"/>
    </source>
</evidence>
<dbReference type="PANTHER" id="PTHR30349:SF64">
    <property type="entry name" value="PROPHAGE INTEGRASE INTD-RELATED"/>
    <property type="match status" value="1"/>
</dbReference>
<organism evidence="5 6">
    <name type="scientific">Flavobacterium bernardetii</name>
    <dbReference type="NCBI Taxonomy" id="2813823"/>
    <lineage>
        <taxon>Bacteria</taxon>
        <taxon>Pseudomonadati</taxon>
        <taxon>Bacteroidota</taxon>
        <taxon>Flavobacteriia</taxon>
        <taxon>Flavobacteriales</taxon>
        <taxon>Flavobacteriaceae</taxon>
        <taxon>Flavobacterium</taxon>
    </lineage>
</organism>
<feature type="domain" description="Tyr recombinase" evidence="4">
    <location>
        <begin position="201"/>
        <end position="369"/>
    </location>
</feature>
<evidence type="ECO:0000259" key="4">
    <source>
        <dbReference type="PROSITE" id="PS51898"/>
    </source>
</evidence>
<dbReference type="PANTHER" id="PTHR30349">
    <property type="entry name" value="PHAGE INTEGRASE-RELATED"/>
    <property type="match status" value="1"/>
</dbReference>
<dbReference type="Pfam" id="PF13102">
    <property type="entry name" value="Phage_int_SAM_5"/>
    <property type="match status" value="1"/>
</dbReference>
<dbReference type="InterPro" id="IPR011010">
    <property type="entry name" value="DNA_brk_join_enz"/>
</dbReference>
<dbReference type="SUPFAM" id="SSF56349">
    <property type="entry name" value="DNA breaking-rejoining enzymes"/>
    <property type="match status" value="1"/>
</dbReference>
<reference evidence="5 6" key="1">
    <citation type="submission" date="2020-08" db="EMBL/GenBank/DDBJ databases">
        <title>Description of novel Flavobacterium F-408 isolate.</title>
        <authorList>
            <person name="Saticioglu I.B."/>
            <person name="Duman M."/>
            <person name="Altun S."/>
        </authorList>
    </citation>
    <scope>NUCLEOTIDE SEQUENCE [LARGE SCALE GENOMIC DNA]</scope>
    <source>
        <strain evidence="5 6">F-408</strain>
    </source>
</reference>
<sequence length="377" mass="43647">MKVHIRKRKNVGGDKFNLSLEIYKGYTINQDGNTRANRVTTKLDYFLYVNPKTPSQKTHNKEVEIKIEIIRSEKEKDYLNGKYGFKSDSKGKANFIEYFRKLTEERLASKGNYGNWDSVLKHLIKYGGENNSIENIDLEYCEGFKKYLMITAKTSSNKNLSTNSVISYFCKLRAALNTAVDDELILVNPSLKVSIPKEIESKREYLTIEEIQALFKTECRYDVLKRAFLFSCLTGMRWADINKVTWSELNKEGENWKINFHQQKTNGLQYHYVSKQARDLCGNETNKEDKIFAGIKYSAYMNTALMQWVLKAGITKHITFHCARHSYATIQITRGTDLFVVSKLLGHKEIRTTQIYAKVIDQKKIEAANVIPNFDII</sequence>
<keyword evidence="6" id="KW-1185">Reference proteome</keyword>
<dbReference type="CDD" id="cd01185">
    <property type="entry name" value="INTN1_C_like"/>
    <property type="match status" value="1"/>
</dbReference>
<protein>
    <submittedName>
        <fullName evidence="5">Site-specific integrase</fullName>
    </submittedName>
</protein>
<dbReference type="PROSITE" id="PS51898">
    <property type="entry name" value="TYR_RECOMBINASE"/>
    <property type="match status" value="1"/>
</dbReference>
<keyword evidence="2" id="KW-0238">DNA-binding</keyword>
<evidence type="ECO:0000313" key="6">
    <source>
        <dbReference type="Proteomes" id="UP000605990"/>
    </source>
</evidence>
<evidence type="ECO:0000256" key="3">
    <source>
        <dbReference type="ARBA" id="ARBA00023172"/>
    </source>
</evidence>
<keyword evidence="3" id="KW-0233">DNA recombination</keyword>